<dbReference type="Proteomes" id="UP001151760">
    <property type="component" value="Unassembled WGS sequence"/>
</dbReference>
<organism evidence="1 2">
    <name type="scientific">Tanacetum coccineum</name>
    <dbReference type="NCBI Taxonomy" id="301880"/>
    <lineage>
        <taxon>Eukaryota</taxon>
        <taxon>Viridiplantae</taxon>
        <taxon>Streptophyta</taxon>
        <taxon>Embryophyta</taxon>
        <taxon>Tracheophyta</taxon>
        <taxon>Spermatophyta</taxon>
        <taxon>Magnoliopsida</taxon>
        <taxon>eudicotyledons</taxon>
        <taxon>Gunneridae</taxon>
        <taxon>Pentapetalae</taxon>
        <taxon>asterids</taxon>
        <taxon>campanulids</taxon>
        <taxon>Asterales</taxon>
        <taxon>Asteraceae</taxon>
        <taxon>Asteroideae</taxon>
        <taxon>Anthemideae</taxon>
        <taxon>Anthemidinae</taxon>
        <taxon>Tanacetum</taxon>
    </lineage>
</organism>
<proteinExistence type="predicted"/>
<evidence type="ECO:0000313" key="2">
    <source>
        <dbReference type="Proteomes" id="UP001151760"/>
    </source>
</evidence>
<keyword evidence="2" id="KW-1185">Reference proteome</keyword>
<protein>
    <submittedName>
        <fullName evidence="1">Uncharacterized protein</fullName>
    </submittedName>
</protein>
<reference evidence="1" key="2">
    <citation type="submission" date="2022-01" db="EMBL/GenBank/DDBJ databases">
        <authorList>
            <person name="Yamashiro T."/>
            <person name="Shiraishi A."/>
            <person name="Satake H."/>
            <person name="Nakayama K."/>
        </authorList>
    </citation>
    <scope>NUCLEOTIDE SEQUENCE</scope>
</reference>
<sequence>MSSVGVSIDTQLIRLASVRLFTPVEVARDIRLPVGHCSIMVGACFLILLRWNHESTTSCDTLCLNTYSKEFLRMLVYAGQMQRKMVHSIIAVLSSERHLTDVTKNGGDLPQDWKNCREMKGDFRSMHQRVLYPSYIGLEEFLKKWYDLREYTGCGIVQFPLLLPERNDGAILRSFKDGDGDGDTQFQ</sequence>
<dbReference type="EMBL" id="BQNB010011216">
    <property type="protein sequence ID" value="GJS87662.1"/>
    <property type="molecule type" value="Genomic_DNA"/>
</dbReference>
<accession>A0ABQ4ZCU5</accession>
<comment type="caution">
    <text evidence="1">The sequence shown here is derived from an EMBL/GenBank/DDBJ whole genome shotgun (WGS) entry which is preliminary data.</text>
</comment>
<gene>
    <name evidence="1" type="ORF">Tco_0770298</name>
</gene>
<name>A0ABQ4ZCU5_9ASTR</name>
<evidence type="ECO:0000313" key="1">
    <source>
        <dbReference type="EMBL" id="GJS87662.1"/>
    </source>
</evidence>
<reference evidence="1" key="1">
    <citation type="journal article" date="2022" name="Int. J. Mol. Sci.">
        <title>Draft Genome of Tanacetum Coccineum: Genomic Comparison of Closely Related Tanacetum-Family Plants.</title>
        <authorList>
            <person name="Yamashiro T."/>
            <person name="Shiraishi A."/>
            <person name="Nakayama K."/>
            <person name="Satake H."/>
        </authorList>
    </citation>
    <scope>NUCLEOTIDE SEQUENCE</scope>
</reference>